<dbReference type="AlphaFoldDB" id="A0A2K3NJP4"/>
<evidence type="ECO:0000313" key="2">
    <source>
        <dbReference type="EMBL" id="PNY03272.1"/>
    </source>
</evidence>
<name>A0A2K3NJP4_TRIPR</name>
<feature type="compositionally biased region" description="Basic and acidic residues" evidence="1">
    <location>
        <begin position="1"/>
        <end position="10"/>
    </location>
</feature>
<accession>A0A2K3NJP4</accession>
<evidence type="ECO:0000313" key="3">
    <source>
        <dbReference type="Proteomes" id="UP000236291"/>
    </source>
</evidence>
<comment type="caution">
    <text evidence="2">The sequence shown here is derived from an EMBL/GenBank/DDBJ whole genome shotgun (WGS) entry which is preliminary data.</text>
</comment>
<proteinExistence type="predicted"/>
<organism evidence="2 3">
    <name type="scientific">Trifolium pratense</name>
    <name type="common">Red clover</name>
    <dbReference type="NCBI Taxonomy" id="57577"/>
    <lineage>
        <taxon>Eukaryota</taxon>
        <taxon>Viridiplantae</taxon>
        <taxon>Streptophyta</taxon>
        <taxon>Embryophyta</taxon>
        <taxon>Tracheophyta</taxon>
        <taxon>Spermatophyta</taxon>
        <taxon>Magnoliopsida</taxon>
        <taxon>eudicotyledons</taxon>
        <taxon>Gunneridae</taxon>
        <taxon>Pentapetalae</taxon>
        <taxon>rosids</taxon>
        <taxon>fabids</taxon>
        <taxon>Fabales</taxon>
        <taxon>Fabaceae</taxon>
        <taxon>Papilionoideae</taxon>
        <taxon>50 kb inversion clade</taxon>
        <taxon>NPAAA clade</taxon>
        <taxon>Hologalegina</taxon>
        <taxon>IRL clade</taxon>
        <taxon>Trifolieae</taxon>
        <taxon>Trifolium</taxon>
    </lineage>
</organism>
<dbReference type="EMBL" id="ASHM01022424">
    <property type="protein sequence ID" value="PNY03272.1"/>
    <property type="molecule type" value="Genomic_DNA"/>
</dbReference>
<gene>
    <name evidence="2" type="ORF">L195_g026597</name>
</gene>
<protein>
    <submittedName>
        <fullName evidence="2">Uncharacterized protein</fullName>
    </submittedName>
</protein>
<sequence length="80" mass="8997">MKGSKPREPKSGGPTTIPVARDGEESSGGSGHVRWWRNSDLRLRRWLGDSRKGCDLLPLSFSCFDQFLLLFFLVVVCDDL</sequence>
<reference evidence="2 3" key="1">
    <citation type="journal article" date="2014" name="Am. J. Bot.">
        <title>Genome assembly and annotation for red clover (Trifolium pratense; Fabaceae).</title>
        <authorList>
            <person name="Istvanek J."/>
            <person name="Jaros M."/>
            <person name="Krenek A."/>
            <person name="Repkova J."/>
        </authorList>
    </citation>
    <scope>NUCLEOTIDE SEQUENCE [LARGE SCALE GENOMIC DNA]</scope>
    <source>
        <strain evidence="3">cv. Tatra</strain>
        <tissue evidence="2">Young leaves</tissue>
    </source>
</reference>
<evidence type="ECO:0000256" key="1">
    <source>
        <dbReference type="SAM" id="MobiDB-lite"/>
    </source>
</evidence>
<dbReference type="Proteomes" id="UP000236291">
    <property type="component" value="Unassembled WGS sequence"/>
</dbReference>
<feature type="region of interest" description="Disordered" evidence="1">
    <location>
        <begin position="1"/>
        <end position="32"/>
    </location>
</feature>
<reference evidence="2 3" key="2">
    <citation type="journal article" date="2017" name="Front. Plant Sci.">
        <title>Gene Classification and Mining of Molecular Markers Useful in Red Clover (Trifolium pratense) Breeding.</title>
        <authorList>
            <person name="Istvanek J."/>
            <person name="Dluhosova J."/>
            <person name="Dluhos P."/>
            <person name="Patkova L."/>
            <person name="Nedelnik J."/>
            <person name="Repkova J."/>
        </authorList>
    </citation>
    <scope>NUCLEOTIDE SEQUENCE [LARGE SCALE GENOMIC DNA]</scope>
    <source>
        <strain evidence="3">cv. Tatra</strain>
        <tissue evidence="2">Young leaves</tissue>
    </source>
</reference>